<dbReference type="AlphaFoldDB" id="A0A9X3D8A4"/>
<dbReference type="InterPro" id="IPR013783">
    <property type="entry name" value="Ig-like_fold"/>
</dbReference>
<dbReference type="SUPFAM" id="SSF49265">
    <property type="entry name" value="Fibronectin type III"/>
    <property type="match status" value="1"/>
</dbReference>
<evidence type="ECO:0000313" key="2">
    <source>
        <dbReference type="EMBL" id="MCX2965809.1"/>
    </source>
</evidence>
<feature type="chain" id="PRO_5040926262" description="Fibronectin type-III domain-containing protein" evidence="1">
    <location>
        <begin position="24"/>
        <end position="142"/>
    </location>
</feature>
<gene>
    <name evidence="2" type="ORF">OSB52_17120</name>
</gene>
<organism evidence="2 3">
    <name type="scientific">Gordonia aquimaris</name>
    <dbReference type="NCBI Taxonomy" id="2984863"/>
    <lineage>
        <taxon>Bacteria</taxon>
        <taxon>Bacillati</taxon>
        <taxon>Actinomycetota</taxon>
        <taxon>Actinomycetes</taxon>
        <taxon>Mycobacteriales</taxon>
        <taxon>Gordoniaceae</taxon>
        <taxon>Gordonia</taxon>
    </lineage>
</organism>
<evidence type="ECO:0008006" key="4">
    <source>
        <dbReference type="Google" id="ProtNLM"/>
    </source>
</evidence>
<name>A0A9X3D8A4_9ACTN</name>
<evidence type="ECO:0000313" key="3">
    <source>
        <dbReference type="Proteomes" id="UP001143347"/>
    </source>
</evidence>
<accession>A0A9X3D8A4</accession>
<protein>
    <recommendedName>
        <fullName evidence="4">Fibronectin type-III domain-containing protein</fullName>
    </recommendedName>
</protein>
<dbReference type="Proteomes" id="UP001143347">
    <property type="component" value="Unassembled WGS sequence"/>
</dbReference>
<comment type="caution">
    <text evidence="2">The sequence shown here is derived from an EMBL/GenBank/DDBJ whole genome shotgun (WGS) entry which is preliminary data.</text>
</comment>
<keyword evidence="1" id="KW-0732">Signal</keyword>
<keyword evidence="3" id="KW-1185">Reference proteome</keyword>
<sequence>MAKKILCSVVGLSAALGVGVAAAGNAAAALPEFGVTSAGETANSVTVQVARGDDGAGTYLCLAVAQPDGLPDGVNVSIPSNPVPVAPNRATDLTITNLQADTDYTVTVTCTSVADLDIGSASVRVQTTSGAGGGIGSGSLDF</sequence>
<feature type="signal peptide" evidence="1">
    <location>
        <begin position="1"/>
        <end position="23"/>
    </location>
</feature>
<evidence type="ECO:0000256" key="1">
    <source>
        <dbReference type="SAM" id="SignalP"/>
    </source>
</evidence>
<dbReference type="InterPro" id="IPR036116">
    <property type="entry name" value="FN3_sf"/>
</dbReference>
<dbReference type="Gene3D" id="2.60.40.10">
    <property type="entry name" value="Immunoglobulins"/>
    <property type="match status" value="1"/>
</dbReference>
<dbReference type="GO" id="GO:0005975">
    <property type="term" value="P:carbohydrate metabolic process"/>
    <property type="evidence" value="ECO:0007669"/>
    <property type="project" value="UniProtKB-ARBA"/>
</dbReference>
<dbReference type="RefSeq" id="WP_266062837.1">
    <property type="nucleotide sequence ID" value="NZ_JAPKFM010000019.1"/>
</dbReference>
<reference evidence="2" key="1">
    <citation type="submission" date="2022-10" db="EMBL/GenBank/DDBJ databases">
        <title>WGS of marine actinomycetes from Thailand.</title>
        <authorList>
            <person name="Thawai C."/>
        </authorList>
    </citation>
    <scope>NUCLEOTIDE SEQUENCE</scope>
    <source>
        <strain evidence="2">SW21</strain>
    </source>
</reference>
<proteinExistence type="predicted"/>
<dbReference type="EMBL" id="JAPKFM010000019">
    <property type="protein sequence ID" value="MCX2965809.1"/>
    <property type="molecule type" value="Genomic_DNA"/>
</dbReference>